<name>A0A0K2CN03_9CAUD</name>
<evidence type="ECO:0000313" key="4">
    <source>
        <dbReference type="Proteomes" id="UP000203217"/>
    </source>
</evidence>
<keyword evidence="4" id="KW-1185">Reference proteome</keyword>
<organism evidence="3 4">
    <name type="scientific">Mycobacterium phage Chadwick</name>
    <dbReference type="NCBI Taxonomy" id="1698366"/>
    <lineage>
        <taxon>Viruses</taxon>
        <taxon>Duplodnaviria</taxon>
        <taxon>Heunggongvirae</taxon>
        <taxon>Uroviricota</taxon>
        <taxon>Caudoviricetes</taxon>
        <taxon>Benedictvirus</taxon>
        <taxon>Benedictvirus chadwick</taxon>
    </lineage>
</organism>
<dbReference type="InterPro" id="IPR018929">
    <property type="entry name" value="DUF2510"/>
</dbReference>
<keyword evidence="1" id="KW-1133">Transmembrane helix</keyword>
<evidence type="ECO:0000313" key="3">
    <source>
        <dbReference type="EMBL" id="ALA06758.1"/>
    </source>
</evidence>
<dbReference type="RefSeq" id="YP_009207695.1">
    <property type="nucleotide sequence ID" value="NC_028897.1"/>
</dbReference>
<feature type="transmembrane region" description="Helical" evidence="1">
    <location>
        <begin position="44"/>
        <end position="67"/>
    </location>
</feature>
<reference evidence="3 4" key="1">
    <citation type="submission" date="2015-07" db="EMBL/GenBank/DDBJ databases">
        <authorList>
            <person name="Black M."/>
            <person name="Gluste F."/>
            <person name="Kahn E."/>
            <person name="Kasera S."/>
            <person name="Browstead H."/>
            <person name="Browstone C.N."/>
            <person name="Yu S."/>
            <person name="Shaffer C.D."/>
            <person name="Hafer-Weston K.A."/>
            <person name="Elgin S.C.R."/>
            <person name="Miller E.S."/>
            <person name="Bradley K.W."/>
            <person name="Asai D.J."/>
            <person name="Bowman C.A."/>
            <person name="Russell D.A."/>
            <person name="Pope W.H."/>
            <person name="Jacobs-Sera D."/>
            <person name="Hendrix R.W."/>
            <person name="Hatfull G.F."/>
        </authorList>
    </citation>
    <scope>NUCLEOTIDE SEQUENCE [LARGE SCALE GENOMIC DNA]</scope>
</reference>
<dbReference type="EMBL" id="KT246486">
    <property type="protein sequence ID" value="ALA06758.1"/>
    <property type="molecule type" value="Genomic_DNA"/>
</dbReference>
<sequence length="77" mass="8834">MSAPGWYPDPAGSGGQRYWDGQRWAPQAVHAQQVVTGPNHVLHLILTILTFWFFGGWIWVWLVVALSNKKRIQVVHR</sequence>
<dbReference type="Pfam" id="PF10708">
    <property type="entry name" value="DUF2510"/>
    <property type="match status" value="1"/>
</dbReference>
<evidence type="ECO:0000259" key="2">
    <source>
        <dbReference type="Pfam" id="PF10708"/>
    </source>
</evidence>
<dbReference type="GeneID" id="26634219"/>
<keyword evidence="1" id="KW-0472">Membrane</keyword>
<protein>
    <recommendedName>
        <fullName evidence="2">DUF2510 domain-containing protein</fullName>
    </recommendedName>
</protein>
<evidence type="ECO:0000256" key="1">
    <source>
        <dbReference type="SAM" id="Phobius"/>
    </source>
</evidence>
<dbReference type="OrthoDB" id="16350at10239"/>
<accession>A0A0K2CN03</accession>
<gene>
    <name evidence="3" type="ORF">SEA_CHADWICK_31</name>
</gene>
<feature type="domain" description="DUF2510" evidence="2">
    <location>
        <begin position="4"/>
        <end position="33"/>
    </location>
</feature>
<keyword evidence="1" id="KW-0812">Transmembrane</keyword>
<dbReference type="Proteomes" id="UP000203217">
    <property type="component" value="Segment"/>
</dbReference>
<dbReference type="KEGG" id="vg:26634219"/>
<proteinExistence type="predicted"/>